<dbReference type="EMBL" id="JAJVDC020000157">
    <property type="protein sequence ID" value="KAL1621072.1"/>
    <property type="molecule type" value="Genomic_DNA"/>
</dbReference>
<dbReference type="CDD" id="cd02440">
    <property type="entry name" value="AdoMet_MTases"/>
    <property type="match status" value="1"/>
</dbReference>
<reference evidence="1 2" key="1">
    <citation type="submission" date="2024-02" db="EMBL/GenBank/DDBJ databases">
        <title>De novo assembly and annotation of 12 fungi associated with fruit tree decline syndrome in Ontario, Canada.</title>
        <authorList>
            <person name="Sulman M."/>
            <person name="Ellouze W."/>
            <person name="Ilyukhin E."/>
        </authorList>
    </citation>
    <scope>NUCLEOTIDE SEQUENCE [LARGE SCALE GENOMIC DNA]</scope>
    <source>
        <strain evidence="1 2">M1-105</strain>
    </source>
</reference>
<name>A0ABR3SHG8_9PEZI</name>
<dbReference type="InterPro" id="IPR029063">
    <property type="entry name" value="SAM-dependent_MTases_sf"/>
</dbReference>
<comment type="caution">
    <text evidence="1">The sequence shown here is derived from an EMBL/GenBank/DDBJ whole genome shotgun (WGS) entry which is preliminary data.</text>
</comment>
<accession>A0ABR3SHG8</accession>
<proteinExistence type="predicted"/>
<evidence type="ECO:0000313" key="2">
    <source>
        <dbReference type="Proteomes" id="UP001521116"/>
    </source>
</evidence>
<dbReference type="Pfam" id="PF13489">
    <property type="entry name" value="Methyltransf_23"/>
    <property type="match status" value="1"/>
</dbReference>
<dbReference type="PANTHER" id="PTHR43591">
    <property type="entry name" value="METHYLTRANSFERASE"/>
    <property type="match status" value="1"/>
</dbReference>
<dbReference type="SUPFAM" id="SSF53335">
    <property type="entry name" value="S-adenosyl-L-methionine-dependent methyltransferases"/>
    <property type="match status" value="1"/>
</dbReference>
<keyword evidence="2" id="KW-1185">Reference proteome</keyword>
<dbReference type="Gene3D" id="3.40.50.150">
    <property type="entry name" value="Vaccinia Virus protein VP39"/>
    <property type="match status" value="1"/>
</dbReference>
<dbReference type="PANTHER" id="PTHR43591:SF10">
    <property type="entry name" value="ABC TRANSMEMBRANE TYPE-1 DOMAIN-CONTAINING PROTEIN-RELATED"/>
    <property type="match status" value="1"/>
</dbReference>
<dbReference type="Proteomes" id="UP001521116">
    <property type="component" value="Unassembled WGS sequence"/>
</dbReference>
<organism evidence="1 2">
    <name type="scientific">Neofusicoccum ribis</name>
    <dbReference type="NCBI Taxonomy" id="45134"/>
    <lineage>
        <taxon>Eukaryota</taxon>
        <taxon>Fungi</taxon>
        <taxon>Dikarya</taxon>
        <taxon>Ascomycota</taxon>
        <taxon>Pezizomycotina</taxon>
        <taxon>Dothideomycetes</taxon>
        <taxon>Dothideomycetes incertae sedis</taxon>
        <taxon>Botryosphaeriales</taxon>
        <taxon>Botryosphaeriaceae</taxon>
        <taxon>Neofusicoccum</taxon>
    </lineage>
</organism>
<gene>
    <name evidence="1" type="ORF">SLS56_009378</name>
</gene>
<sequence>MGLRCRGLINQVYGIVITNSTWMVGIKTPMSGHHDSLFYESSSASTSITSSVLAYKYENGRRYHAFREGNYPLPNDEREQDRLDLFHHITKLNLDGELFLAPLGPSPQRALDFGTGTGIWALEFADLHPGCDVIGTDLSPIQPSWVPPNCHFLVDDVEAEWQFDAPFDFVHGRTMSGSIGDWPRLYGQIYKNLKPGGWVEMQEFEIKFQSDDGAFERAPTFAQWEKDLMKASQVFGKELETAQRQAGWMKDAGFVNVVDDKRPVSSYDPYLSGRTVAYMPVALKSPVGPWPKNRKLKEIGRYNVPHCMDAVESFTLALFTRVLGYTVEECQVLISKLKAELRDPKVHMYWYYHFIYGQKPEDTK</sequence>
<evidence type="ECO:0008006" key="3">
    <source>
        <dbReference type="Google" id="ProtNLM"/>
    </source>
</evidence>
<protein>
    <recommendedName>
        <fullName evidence="3">Methyltransferase</fullName>
    </recommendedName>
</protein>
<evidence type="ECO:0000313" key="1">
    <source>
        <dbReference type="EMBL" id="KAL1621072.1"/>
    </source>
</evidence>